<dbReference type="Pfam" id="PF02834">
    <property type="entry name" value="LigT_PEase"/>
    <property type="match status" value="2"/>
</dbReference>
<dbReference type="EC" id="3.1.4.58" evidence="2"/>
<name>A0ABM8BMH0_9CREN</name>
<dbReference type="SUPFAM" id="SSF55144">
    <property type="entry name" value="LigT-like"/>
    <property type="match status" value="1"/>
</dbReference>
<feature type="active site" description="Proton acceptor" evidence="2">
    <location>
        <position position="129"/>
    </location>
</feature>
<dbReference type="EMBL" id="AP026830">
    <property type="protein sequence ID" value="BDR92201.1"/>
    <property type="molecule type" value="Genomic_DNA"/>
</dbReference>
<accession>A0ABM8BMH0</accession>
<comment type="similarity">
    <text evidence="2">Belongs to the 2H phosphoesterase superfamily. ThpR family.</text>
</comment>
<feature type="active site" description="Proton donor" evidence="2">
    <location>
        <position position="45"/>
    </location>
</feature>
<keyword evidence="1 2" id="KW-0378">Hydrolase</keyword>
<evidence type="ECO:0000313" key="5">
    <source>
        <dbReference type="Proteomes" id="UP001060771"/>
    </source>
</evidence>
<protein>
    <recommendedName>
        <fullName evidence="2">RNA 2',3'-cyclic phosphodiesterase</fullName>
        <shortName evidence="2">RNA 2',3'-CPDase</shortName>
        <ecNumber evidence="2">3.1.4.58</ecNumber>
    </recommendedName>
</protein>
<dbReference type="Proteomes" id="UP001060771">
    <property type="component" value="Chromosome"/>
</dbReference>
<dbReference type="InterPro" id="IPR009097">
    <property type="entry name" value="Cyclic_Pdiesterase"/>
</dbReference>
<evidence type="ECO:0000313" key="4">
    <source>
        <dbReference type="EMBL" id="BDR92201.1"/>
    </source>
</evidence>
<dbReference type="PANTHER" id="PTHR35561">
    <property type="entry name" value="RNA 2',3'-CYCLIC PHOSPHODIESTERASE"/>
    <property type="match status" value="1"/>
</dbReference>
<sequence>MSRELYRVFIAVELTDKLKEPMIKMQKELMSSGVDMKPVEPENLHITLRFIGEISRELVEEVKKRLDAIKYSQFTIHVRGIGAFPNIDRPRVIWVGIEEGARDLMNLHELIMKFTGDIGERDEKGFVPHLTIARVKYVRNRDRYMEVVRKYENMDFGTQTVDSIKLKRSVLTPKGPIYSDLMTIKLS</sequence>
<dbReference type="NCBIfam" id="TIGR02258">
    <property type="entry name" value="2_5_ligase"/>
    <property type="match status" value="1"/>
</dbReference>
<proteinExistence type="inferred from homology"/>
<feature type="short sequence motif" description="HXTX 1" evidence="2">
    <location>
        <begin position="45"/>
        <end position="48"/>
    </location>
</feature>
<feature type="domain" description="Phosphoesterase HXTX" evidence="3">
    <location>
        <begin position="13"/>
        <end position="94"/>
    </location>
</feature>
<comment type="function">
    <text evidence="2">Hydrolyzes RNA 2',3'-cyclic phosphodiester to an RNA 2'-phosphomonoester.</text>
</comment>
<dbReference type="GeneID" id="76206844"/>
<dbReference type="InterPro" id="IPR014051">
    <property type="entry name" value="Phosphoesterase_HXTX"/>
</dbReference>
<dbReference type="HAMAP" id="MF_01940">
    <property type="entry name" value="RNA_CPDase"/>
    <property type="match status" value="1"/>
</dbReference>
<dbReference type="InterPro" id="IPR004175">
    <property type="entry name" value="RNA_CPDase"/>
</dbReference>
<evidence type="ECO:0000256" key="2">
    <source>
        <dbReference type="HAMAP-Rule" id="MF_01940"/>
    </source>
</evidence>
<dbReference type="PANTHER" id="PTHR35561:SF1">
    <property type="entry name" value="RNA 2',3'-CYCLIC PHOSPHODIESTERASE"/>
    <property type="match status" value="1"/>
</dbReference>
<organism evidence="4 5">
    <name type="scientific">Vulcanisaeta souniana JCM 11219</name>
    <dbReference type="NCBI Taxonomy" id="1293586"/>
    <lineage>
        <taxon>Archaea</taxon>
        <taxon>Thermoproteota</taxon>
        <taxon>Thermoprotei</taxon>
        <taxon>Thermoproteales</taxon>
        <taxon>Thermoproteaceae</taxon>
        <taxon>Vulcanisaeta</taxon>
    </lineage>
</organism>
<keyword evidence="5" id="KW-1185">Reference proteome</keyword>
<gene>
    <name evidence="4" type="ORF">Vsou_12940</name>
</gene>
<evidence type="ECO:0000256" key="1">
    <source>
        <dbReference type="ARBA" id="ARBA00022801"/>
    </source>
</evidence>
<comment type="catalytic activity">
    <reaction evidence="2">
        <text>a 3'-end 2',3'-cyclophospho-ribonucleotide-RNA + H2O = a 3'-end 2'-phospho-ribonucleotide-RNA + H(+)</text>
        <dbReference type="Rhea" id="RHEA:11828"/>
        <dbReference type="Rhea" id="RHEA-COMP:10464"/>
        <dbReference type="Rhea" id="RHEA-COMP:17353"/>
        <dbReference type="ChEBI" id="CHEBI:15377"/>
        <dbReference type="ChEBI" id="CHEBI:15378"/>
        <dbReference type="ChEBI" id="CHEBI:83064"/>
        <dbReference type="ChEBI" id="CHEBI:173113"/>
        <dbReference type="EC" id="3.1.4.58"/>
    </reaction>
</comment>
<dbReference type="Gene3D" id="3.90.1140.10">
    <property type="entry name" value="Cyclic phosphodiesterase"/>
    <property type="match status" value="1"/>
</dbReference>
<evidence type="ECO:0000259" key="3">
    <source>
        <dbReference type="Pfam" id="PF02834"/>
    </source>
</evidence>
<feature type="domain" description="Phosphoesterase HXTX" evidence="3">
    <location>
        <begin position="98"/>
        <end position="178"/>
    </location>
</feature>
<dbReference type="RefSeq" id="WP_188602176.1">
    <property type="nucleotide sequence ID" value="NZ_AP026830.1"/>
</dbReference>
<reference evidence="5" key="1">
    <citation type="submission" date="2022-09" db="EMBL/GenBank/DDBJ databases">
        <title>Complete genome sequence of Vulcanisaeta souniana.</title>
        <authorList>
            <person name="Kato S."/>
            <person name="Itoh T."/>
            <person name="Ohkuma M."/>
        </authorList>
    </citation>
    <scope>NUCLEOTIDE SEQUENCE [LARGE SCALE GENOMIC DNA]</scope>
    <source>
        <strain evidence="5">JCM 11219</strain>
    </source>
</reference>
<feature type="short sequence motif" description="HXTX 2" evidence="2">
    <location>
        <begin position="129"/>
        <end position="132"/>
    </location>
</feature>